<evidence type="ECO:0000313" key="3">
    <source>
        <dbReference type="Proteomes" id="UP001172083"/>
    </source>
</evidence>
<dbReference type="Proteomes" id="UP001172083">
    <property type="component" value="Unassembled WGS sequence"/>
</dbReference>
<proteinExistence type="predicted"/>
<dbReference type="EMBL" id="JAUJEB010000004">
    <property type="protein sequence ID" value="MDN5214082.1"/>
    <property type="molecule type" value="Genomic_DNA"/>
</dbReference>
<dbReference type="InterPro" id="IPR031345">
    <property type="entry name" value="T9SS_Plug_N"/>
</dbReference>
<accession>A0ABT8LAS3</accession>
<name>A0ABT8LAS3_9BACT</name>
<dbReference type="InterPro" id="IPR014756">
    <property type="entry name" value="Ig_E-set"/>
</dbReference>
<evidence type="ECO:0000259" key="1">
    <source>
        <dbReference type="Pfam" id="PF17116"/>
    </source>
</evidence>
<evidence type="ECO:0000313" key="2">
    <source>
        <dbReference type="EMBL" id="MDN5214082.1"/>
    </source>
</evidence>
<reference evidence="2" key="1">
    <citation type="submission" date="2023-06" db="EMBL/GenBank/DDBJ databases">
        <title>Genomic of Agaribacillus aureum.</title>
        <authorList>
            <person name="Wang G."/>
        </authorList>
    </citation>
    <scope>NUCLEOTIDE SEQUENCE</scope>
    <source>
        <strain evidence="2">BMA12</strain>
    </source>
</reference>
<sequence length="431" mass="50103">MRIVSISLILCLYACVPLNPGQVSTGAVNKTLIYNNRVYEPDVKTVQINPTRNNLVELTQSAVLPISQRDKLVLSFDYLYGTMEDFRARIIHCNSDWKPSNFSNLDILNAYNEFRLDQFEQSFNTRVPYIHYTFELPRVKLPGNYLLVIYRGNNLDDLILSARFMIVDNLAMVSPQFGLSSGIIERAQNQQIDFTVDYSNLEVSNPMGEIKVVIRQNRRWDNAIFGLKPSFIKDFEKKLSYEFFNLENNFKGGNEFRFFDLRSVNFPGQNVNDINQDENQITANLMSDKSRKEEAYTFIQDLNGAYIIERVDANNPDTEADYVNVNFFLRAPEQVAGQVFVLGNMNNWEKDKDNRMVYSEEYGGYLGRQLLKQGWYNYVYYLQNSDNNAPYFFEGSFAETENIYEIFIYHRAIGSRGDLLMGYLRINPNSR</sequence>
<protein>
    <submittedName>
        <fullName evidence="2">DUF5103 domain-containing protein</fullName>
    </submittedName>
</protein>
<dbReference type="SUPFAM" id="SSF81296">
    <property type="entry name" value="E set domains"/>
    <property type="match status" value="1"/>
</dbReference>
<dbReference type="RefSeq" id="WP_346759419.1">
    <property type="nucleotide sequence ID" value="NZ_JAUJEB010000004.1"/>
</dbReference>
<feature type="domain" description="Type 9 secretion system plug protein N-terminal" evidence="1">
    <location>
        <begin position="43"/>
        <end position="167"/>
    </location>
</feature>
<organism evidence="2 3">
    <name type="scientific">Agaribacillus aureus</name>
    <dbReference type="NCBI Taxonomy" id="3051825"/>
    <lineage>
        <taxon>Bacteria</taxon>
        <taxon>Pseudomonadati</taxon>
        <taxon>Bacteroidota</taxon>
        <taxon>Cytophagia</taxon>
        <taxon>Cytophagales</taxon>
        <taxon>Splendidivirgaceae</taxon>
        <taxon>Agaribacillus</taxon>
    </lineage>
</organism>
<gene>
    <name evidence="2" type="ORF">QQ020_18545</name>
</gene>
<keyword evidence="3" id="KW-1185">Reference proteome</keyword>
<comment type="caution">
    <text evidence="2">The sequence shown here is derived from an EMBL/GenBank/DDBJ whole genome shotgun (WGS) entry which is preliminary data.</text>
</comment>
<dbReference type="Pfam" id="PF17116">
    <property type="entry name" value="T9SS_plug_1st"/>
    <property type="match status" value="1"/>
</dbReference>